<keyword evidence="4" id="KW-1185">Reference proteome</keyword>
<feature type="compositionally biased region" description="Low complexity" evidence="1">
    <location>
        <begin position="253"/>
        <end position="264"/>
    </location>
</feature>
<comment type="caution">
    <text evidence="3">The sequence shown here is derived from an EMBL/GenBank/DDBJ whole genome shotgun (WGS) entry which is preliminary data.</text>
</comment>
<feature type="region of interest" description="Disordered" evidence="1">
    <location>
        <begin position="241"/>
        <end position="264"/>
    </location>
</feature>
<gene>
    <name evidence="3" type="ORF">EG19_09855</name>
</gene>
<dbReference type="AlphaFoldDB" id="A0A062XV17"/>
<organism evidence="3 4">
    <name type="scientific">Thermoanaerobaculum aquaticum</name>
    <dbReference type="NCBI Taxonomy" id="1312852"/>
    <lineage>
        <taxon>Bacteria</taxon>
        <taxon>Pseudomonadati</taxon>
        <taxon>Acidobacteriota</taxon>
        <taxon>Thermoanaerobaculia</taxon>
        <taxon>Thermoanaerobaculales</taxon>
        <taxon>Thermoanaerobaculaceae</taxon>
        <taxon>Thermoanaerobaculum</taxon>
    </lineage>
</organism>
<feature type="chain" id="PRO_5001616738" description="Fibronectin type-III domain-containing protein" evidence="2">
    <location>
        <begin position="18"/>
        <end position="675"/>
    </location>
</feature>
<evidence type="ECO:0000313" key="4">
    <source>
        <dbReference type="Proteomes" id="UP000027284"/>
    </source>
</evidence>
<dbReference type="SUPFAM" id="SSF63829">
    <property type="entry name" value="Calcium-dependent phosphotriesterase"/>
    <property type="match status" value="1"/>
</dbReference>
<evidence type="ECO:0000313" key="3">
    <source>
        <dbReference type="EMBL" id="KDA54718.1"/>
    </source>
</evidence>
<keyword evidence="2" id="KW-0732">Signal</keyword>
<evidence type="ECO:0000256" key="1">
    <source>
        <dbReference type="SAM" id="MobiDB-lite"/>
    </source>
</evidence>
<dbReference type="EMBL" id="JMFG01000005">
    <property type="protein sequence ID" value="KDA54718.1"/>
    <property type="molecule type" value="Genomic_DNA"/>
</dbReference>
<proteinExistence type="predicted"/>
<protein>
    <recommendedName>
        <fullName evidence="5">Fibronectin type-III domain-containing protein</fullName>
    </recommendedName>
</protein>
<accession>A0A062XV17</accession>
<sequence length="675" mass="71950">MSARVLLAFLAAVPALAAPTRFFTLDTPATLAGSRSTGVAVRPDGGLQALPPLVPLATLNEPLAQAMAEDNQGNVYVGTGHPARLYRIGEKGAELLGELEADQITSLVVAPDGSLFATTALPATVVRFRQGKLETVATLAQGNLWDSAFFAGKLVLAAGNPGRLLTLSPKGLELLTEIPDRHARCLASTGGKLIVGTSGKGLILSYDGTNLGVLYDSGFTEIASLAAGANGTVVATALTGDPTLGQKPGEGQPSVSVSTTAPSPETGRFTSEVLLVSPQGAVTTLARFDKELAFTVAWDGPTVLVGTGLEGRLVQVVETVTVQLDTVDAGQITRLGSGGRLVLTQEPVKVLRRRGLPQGTFTSAPLDAGQPAQWGRFAATVSGACRASFRSGNSQEPNDTWSAWSAPTPCAETLANVPQARFLQLKLELGPGEAQVSRVQVAYRQLNLPPQIKELKVFPPGEVYLKSPPPSERIVEVSHPDLVGIFTALEDEKDTQAQLGKRYYRVGFQTVAWKVDDPNGDPLRFDLDIQRQGGEWWPVRQKLESVQLALDTQALADGLYRFRLTATDAPGNPETPEVSSAVSSWFVVDNTPPSLKLRREGDFWVIEAADELSPITLAEYNRDAQSWLPLAPEDGLLDSPRELFCLPVAKGKHVLSVRVVDDHHNRRVVAVEEGP</sequence>
<evidence type="ECO:0000256" key="2">
    <source>
        <dbReference type="SAM" id="SignalP"/>
    </source>
</evidence>
<dbReference type="STRING" id="1312852.EG19_09855"/>
<dbReference type="OrthoDB" id="175360at2"/>
<evidence type="ECO:0008006" key="5">
    <source>
        <dbReference type="Google" id="ProtNLM"/>
    </source>
</evidence>
<reference evidence="3 4" key="1">
    <citation type="submission" date="2014-04" db="EMBL/GenBank/DDBJ databases">
        <title>The Genome Sequence of Thermoanaerobaculum aquaticum MP-01, The First Cultivated Group 23 Acidobacterium.</title>
        <authorList>
            <person name="Stamps B.W."/>
            <person name="Losey N.A."/>
            <person name="Lawson P.A."/>
            <person name="Stevenson B.S."/>
        </authorList>
    </citation>
    <scope>NUCLEOTIDE SEQUENCE [LARGE SCALE GENOMIC DNA]</scope>
    <source>
        <strain evidence="3 4">MP-01</strain>
    </source>
</reference>
<name>A0A062XV17_9BACT</name>
<feature type="signal peptide" evidence="2">
    <location>
        <begin position="1"/>
        <end position="17"/>
    </location>
</feature>
<dbReference type="Proteomes" id="UP000027284">
    <property type="component" value="Unassembled WGS sequence"/>
</dbReference>
<dbReference type="RefSeq" id="WP_038046914.1">
    <property type="nucleotide sequence ID" value="NZ_JMFG01000005.1"/>
</dbReference>